<dbReference type="PANTHER" id="PTHR30474:SF1">
    <property type="entry name" value="PEPTIDOGLYCAN GLYCOSYLTRANSFERASE MRDB"/>
    <property type="match status" value="1"/>
</dbReference>
<dbReference type="GO" id="GO:0032153">
    <property type="term" value="C:cell division site"/>
    <property type="evidence" value="ECO:0007669"/>
    <property type="project" value="TreeGrafter"/>
</dbReference>
<evidence type="ECO:0000256" key="4">
    <source>
        <dbReference type="ARBA" id="ARBA00022989"/>
    </source>
</evidence>
<dbReference type="GO" id="GO:0005886">
    <property type="term" value="C:plasma membrane"/>
    <property type="evidence" value="ECO:0007669"/>
    <property type="project" value="TreeGrafter"/>
</dbReference>
<sequence length="424" mass="47498">MYMQSHSHCFNACLEGRFFNIMESKEYLKRSDTDDDARIDWGIIFCVLVLAVIGMTALYVALSHDNIANPTKVLLSQAIWYFIGIGAVRFIMQFDAEQLWKIAPVAYGIGIVLLILVLFMYSKTYYNHSGAKSWFAFGPLTFQPSEVMKPAYILMLGRVVSTHNSEYATHTLQNDAILLGKMFAWTIPVAVLLKLQNDFGTMLVFFAILAGVVLVSGILWRIIVPLGIAATVVGGTAIFLVIYNRDILTKIGFKAYQFSRIDSWLNPSAASGSDSYQLWRSMKAIGSGQLLGKGFNVSHVYVPVRESDMIFSVIGENFGFIGCCLLIFIYMLLIFQMIQITFDTKNEFYAYISTGVIMMILFHVFENIGMNIGLLPLTGIPLPFVSQGGSALVGNMIGIGMIMSMRYHNKSYMFSNEKDFENIN</sequence>
<dbReference type="GO" id="GO:0015648">
    <property type="term" value="F:lipid-linked peptidoglycan transporter activity"/>
    <property type="evidence" value="ECO:0007669"/>
    <property type="project" value="TreeGrafter"/>
</dbReference>
<keyword evidence="3" id="KW-0133">Cell shape</keyword>
<keyword evidence="2 6" id="KW-0812">Transmembrane</keyword>
<feature type="transmembrane region" description="Helical" evidence="6">
    <location>
        <begin position="348"/>
        <end position="365"/>
    </location>
</feature>
<protein>
    <submittedName>
        <fullName evidence="7">Rod shape determining protein RodA</fullName>
    </submittedName>
</protein>
<reference evidence="8" key="1">
    <citation type="submission" date="2016-10" db="EMBL/GenBank/DDBJ databases">
        <authorList>
            <person name="Varghese N."/>
            <person name="Submissions S."/>
        </authorList>
    </citation>
    <scope>NUCLEOTIDE SEQUENCE [LARGE SCALE GENOMIC DNA]</scope>
    <source>
        <strain evidence="8">DSM 20403</strain>
    </source>
</reference>
<accession>A0A1I2QDB8</accession>
<evidence type="ECO:0000256" key="5">
    <source>
        <dbReference type="ARBA" id="ARBA00023136"/>
    </source>
</evidence>
<dbReference type="InterPro" id="IPR018365">
    <property type="entry name" value="Cell_cycle_FtsW-rel_CS"/>
</dbReference>
<feature type="transmembrane region" description="Helical" evidence="6">
    <location>
        <begin position="199"/>
        <end position="219"/>
    </location>
</feature>
<feature type="transmembrane region" description="Helical" evidence="6">
    <location>
        <begin position="41"/>
        <end position="62"/>
    </location>
</feature>
<feature type="transmembrane region" description="Helical" evidence="6">
    <location>
        <begin position="318"/>
        <end position="336"/>
    </location>
</feature>
<feature type="transmembrane region" description="Helical" evidence="6">
    <location>
        <begin position="74"/>
        <end position="92"/>
    </location>
</feature>
<name>A0A1I2QDB8_9LACO</name>
<feature type="transmembrane region" description="Helical" evidence="6">
    <location>
        <begin position="385"/>
        <end position="403"/>
    </location>
</feature>
<evidence type="ECO:0000313" key="7">
    <source>
        <dbReference type="EMBL" id="SFG25940.1"/>
    </source>
</evidence>
<dbReference type="Proteomes" id="UP000182635">
    <property type="component" value="Unassembled WGS sequence"/>
</dbReference>
<feature type="transmembrane region" description="Helical" evidence="6">
    <location>
        <begin position="104"/>
        <end position="122"/>
    </location>
</feature>
<dbReference type="PANTHER" id="PTHR30474">
    <property type="entry name" value="CELL CYCLE PROTEIN"/>
    <property type="match status" value="1"/>
</dbReference>
<evidence type="ECO:0000256" key="6">
    <source>
        <dbReference type="SAM" id="Phobius"/>
    </source>
</evidence>
<dbReference type="EMBL" id="FOPI01000008">
    <property type="protein sequence ID" value="SFG25940.1"/>
    <property type="molecule type" value="Genomic_DNA"/>
</dbReference>
<evidence type="ECO:0000256" key="1">
    <source>
        <dbReference type="ARBA" id="ARBA00004141"/>
    </source>
</evidence>
<proteinExistence type="predicted"/>
<dbReference type="Pfam" id="PF01098">
    <property type="entry name" value="FTSW_RODA_SPOVE"/>
    <property type="match status" value="1"/>
</dbReference>
<dbReference type="PROSITE" id="PS00428">
    <property type="entry name" value="FTSW_RODA_SPOVE"/>
    <property type="match status" value="1"/>
</dbReference>
<gene>
    <name evidence="7" type="ORF">SAMN02910432_00584</name>
</gene>
<evidence type="ECO:0000256" key="2">
    <source>
        <dbReference type="ARBA" id="ARBA00022692"/>
    </source>
</evidence>
<feature type="transmembrane region" description="Helical" evidence="6">
    <location>
        <begin position="226"/>
        <end position="243"/>
    </location>
</feature>
<evidence type="ECO:0000313" key="8">
    <source>
        <dbReference type="Proteomes" id="UP000182635"/>
    </source>
</evidence>
<dbReference type="GO" id="GO:0051301">
    <property type="term" value="P:cell division"/>
    <property type="evidence" value="ECO:0007669"/>
    <property type="project" value="InterPro"/>
</dbReference>
<comment type="subcellular location">
    <subcellularLocation>
        <location evidence="1">Membrane</location>
        <topology evidence="1">Multi-pass membrane protein</topology>
    </subcellularLocation>
</comment>
<keyword evidence="4 6" id="KW-1133">Transmembrane helix</keyword>
<keyword evidence="5 6" id="KW-0472">Membrane</keyword>
<organism evidence="7 8">
    <name type="scientific">Ligilactobacillus ruminis DSM 20403 = NBRC 102161</name>
    <dbReference type="NCBI Taxonomy" id="1423798"/>
    <lineage>
        <taxon>Bacteria</taxon>
        <taxon>Bacillati</taxon>
        <taxon>Bacillota</taxon>
        <taxon>Bacilli</taxon>
        <taxon>Lactobacillales</taxon>
        <taxon>Lactobacillaceae</taxon>
        <taxon>Ligilactobacillus</taxon>
    </lineage>
</organism>
<dbReference type="GO" id="GO:0008360">
    <property type="term" value="P:regulation of cell shape"/>
    <property type="evidence" value="ECO:0007669"/>
    <property type="project" value="UniProtKB-KW"/>
</dbReference>
<evidence type="ECO:0000256" key="3">
    <source>
        <dbReference type="ARBA" id="ARBA00022960"/>
    </source>
</evidence>
<dbReference type="AlphaFoldDB" id="A0A1I2QDB8"/>
<dbReference type="InterPro" id="IPR001182">
    <property type="entry name" value="FtsW/RodA"/>
</dbReference>